<dbReference type="EMBL" id="JAAAXW010000184">
    <property type="protein sequence ID" value="KAF9540891.1"/>
    <property type="molecule type" value="Genomic_DNA"/>
</dbReference>
<evidence type="ECO:0000313" key="2">
    <source>
        <dbReference type="Proteomes" id="UP000723463"/>
    </source>
</evidence>
<organism evidence="1 2">
    <name type="scientific">Mortierella hygrophila</name>
    <dbReference type="NCBI Taxonomy" id="979708"/>
    <lineage>
        <taxon>Eukaryota</taxon>
        <taxon>Fungi</taxon>
        <taxon>Fungi incertae sedis</taxon>
        <taxon>Mucoromycota</taxon>
        <taxon>Mortierellomycotina</taxon>
        <taxon>Mortierellomycetes</taxon>
        <taxon>Mortierellales</taxon>
        <taxon>Mortierellaceae</taxon>
        <taxon>Mortierella</taxon>
    </lineage>
</organism>
<comment type="caution">
    <text evidence="1">The sequence shown here is derived from an EMBL/GenBank/DDBJ whole genome shotgun (WGS) entry which is preliminary data.</text>
</comment>
<accession>A0A9P6F2G0</accession>
<proteinExistence type="predicted"/>
<gene>
    <name evidence="1" type="ORF">EC957_003638</name>
</gene>
<evidence type="ECO:0000313" key="1">
    <source>
        <dbReference type="EMBL" id="KAF9540891.1"/>
    </source>
</evidence>
<name>A0A9P6F2G0_9FUNG</name>
<dbReference type="AlphaFoldDB" id="A0A9P6F2G0"/>
<sequence length="133" mass="15180">MVVCESEAFLERQQYRDRLKTTQANQQNQHHRVYDQLAGSRMLQTSDLGYEYRNILPNTRVNVARRPCPSPLTDLYIIYESIVPVGSVVLTECKIIKVGADLANISAVVKDKASRKDVPAAFHTRFNNDCHRC</sequence>
<protein>
    <submittedName>
        <fullName evidence="1">Uncharacterized protein</fullName>
    </submittedName>
</protein>
<dbReference type="Proteomes" id="UP000723463">
    <property type="component" value="Unassembled WGS sequence"/>
</dbReference>
<reference evidence="1" key="1">
    <citation type="journal article" date="2020" name="Fungal Divers.">
        <title>Resolving the Mortierellaceae phylogeny through synthesis of multi-gene phylogenetics and phylogenomics.</title>
        <authorList>
            <person name="Vandepol N."/>
            <person name="Liber J."/>
            <person name="Desiro A."/>
            <person name="Na H."/>
            <person name="Kennedy M."/>
            <person name="Barry K."/>
            <person name="Grigoriev I.V."/>
            <person name="Miller A.N."/>
            <person name="O'Donnell K."/>
            <person name="Stajich J.E."/>
            <person name="Bonito G."/>
        </authorList>
    </citation>
    <scope>NUCLEOTIDE SEQUENCE</scope>
    <source>
        <strain evidence="1">NRRL 2591</strain>
    </source>
</reference>
<keyword evidence="2" id="KW-1185">Reference proteome</keyword>